<keyword evidence="7" id="KW-1185">Reference proteome</keyword>
<dbReference type="GO" id="GO:0030246">
    <property type="term" value="F:carbohydrate binding"/>
    <property type="evidence" value="ECO:0007669"/>
    <property type="project" value="TreeGrafter"/>
</dbReference>
<dbReference type="CDD" id="cd01540">
    <property type="entry name" value="PBP1_arabinose_binding"/>
    <property type="match status" value="1"/>
</dbReference>
<evidence type="ECO:0000256" key="4">
    <source>
        <dbReference type="SAM" id="Phobius"/>
    </source>
</evidence>
<evidence type="ECO:0000313" key="7">
    <source>
        <dbReference type="Proteomes" id="UP000679179"/>
    </source>
</evidence>
<evidence type="ECO:0000259" key="5">
    <source>
        <dbReference type="Pfam" id="PF13407"/>
    </source>
</evidence>
<dbReference type="PIRSF" id="PIRSF002816">
    <property type="entry name" value="AraF"/>
    <property type="match status" value="1"/>
</dbReference>
<protein>
    <recommendedName>
        <fullName evidence="5">Periplasmic binding protein domain-containing protein</fullName>
    </recommendedName>
</protein>
<feature type="domain" description="Periplasmic binding protein" evidence="5">
    <location>
        <begin position="60"/>
        <end position="327"/>
    </location>
</feature>
<dbReference type="Gene3D" id="3.40.50.2300">
    <property type="match status" value="2"/>
</dbReference>
<feature type="site" description="The binding site for the sugar molecule has not yet been established, but C-87 may be involved" evidence="3">
    <location>
        <position position="121"/>
    </location>
</feature>
<dbReference type="AlphaFoldDB" id="A0A919VGN4"/>
<name>A0A919VGN4_9CLOT</name>
<accession>A0A919VGN4</accession>
<dbReference type="EMBL" id="BOPZ01000010">
    <property type="protein sequence ID" value="GIM28816.1"/>
    <property type="molecule type" value="Genomic_DNA"/>
</dbReference>
<dbReference type="GO" id="GO:0042882">
    <property type="term" value="P:L-arabinose transmembrane transport"/>
    <property type="evidence" value="ECO:0007669"/>
    <property type="project" value="InterPro"/>
</dbReference>
<comment type="caution">
    <text evidence="6">The sequence shown here is derived from an EMBL/GenBank/DDBJ whole genome shotgun (WGS) entry which is preliminary data.</text>
</comment>
<dbReference type="InterPro" id="IPR028082">
    <property type="entry name" value="Peripla_BP_I"/>
</dbReference>
<dbReference type="InterPro" id="IPR025997">
    <property type="entry name" value="SBP_2_dom"/>
</dbReference>
<dbReference type="PANTHER" id="PTHR30036:SF7">
    <property type="entry name" value="ABC TRANSPORTER PERIPLASMIC-BINDING PROTEIN YPHF"/>
    <property type="match status" value="1"/>
</dbReference>
<dbReference type="InterPro" id="IPR050555">
    <property type="entry name" value="Bact_Solute-Bind_Prot2"/>
</dbReference>
<keyword evidence="4" id="KW-0812">Transmembrane</keyword>
<organism evidence="6 7">
    <name type="scientific">Clostridium polyendosporum</name>
    <dbReference type="NCBI Taxonomy" id="69208"/>
    <lineage>
        <taxon>Bacteria</taxon>
        <taxon>Bacillati</taxon>
        <taxon>Bacillota</taxon>
        <taxon>Clostridia</taxon>
        <taxon>Eubacteriales</taxon>
        <taxon>Clostridiaceae</taxon>
        <taxon>Clostridium</taxon>
    </lineage>
</organism>
<keyword evidence="4" id="KW-0472">Membrane</keyword>
<evidence type="ECO:0000313" key="6">
    <source>
        <dbReference type="EMBL" id="GIM28816.1"/>
    </source>
</evidence>
<dbReference type="PANTHER" id="PTHR30036">
    <property type="entry name" value="D-XYLOSE-BINDING PERIPLASMIC PROTEIN"/>
    <property type="match status" value="1"/>
</dbReference>
<feature type="transmembrane region" description="Helical" evidence="4">
    <location>
        <begin position="26"/>
        <end position="46"/>
    </location>
</feature>
<dbReference type="InterPro" id="IPR026266">
    <property type="entry name" value="AraF"/>
</dbReference>
<comment type="subcellular location">
    <subcellularLocation>
        <location evidence="1">Cell envelope</location>
    </subcellularLocation>
</comment>
<keyword evidence="4" id="KW-1133">Transmembrane helix</keyword>
<dbReference type="GO" id="GO:0030288">
    <property type="term" value="C:outer membrane-bounded periplasmic space"/>
    <property type="evidence" value="ECO:0007669"/>
    <property type="project" value="TreeGrafter"/>
</dbReference>
<dbReference type="Pfam" id="PF13407">
    <property type="entry name" value="Peripla_BP_4"/>
    <property type="match status" value="1"/>
</dbReference>
<evidence type="ECO:0000256" key="3">
    <source>
        <dbReference type="PIRSR" id="PIRSR002816-1"/>
    </source>
</evidence>
<dbReference type="SUPFAM" id="SSF53822">
    <property type="entry name" value="Periplasmic binding protein-like I"/>
    <property type="match status" value="1"/>
</dbReference>
<comment type="similarity">
    <text evidence="2">Belongs to the bacterial solute-binding protein 2 family.</text>
</comment>
<gene>
    <name evidence="6" type="ORF">CPJCM30710_14820</name>
</gene>
<evidence type="ECO:0000256" key="2">
    <source>
        <dbReference type="ARBA" id="ARBA00007639"/>
    </source>
</evidence>
<sequence>MANTILYVKLTINIKEVGKFNMNKKIFFIIITIVIIIGVFNANINYKQNNKVSKKPDIVIAIIYKTLDESWFEEEGKAAKNQALKMSATDVITIDARMNPDVYLSALDNLITQKVSGILVCIPDQKLSKITVDRCKKSNIPVIACDDPLTDDKGNYLAPFVGIDATQIGQDIANYLVDYLNTNNKLDELHSSGLLLMTMDSVSSCIPRTEGQLETFTKRLPNFPKENIFRADYNGEAEKAFNSAASTIINNKNIKNWFVMSANEEGCTGAIRALEQSGLAKDAIAIGLGESIAKYEFEKEISGFLASAYINPTEVGETAAKELMENLLFEKKIPDKYLIRDKIITRDNYKNLMLK</sequence>
<evidence type="ECO:0000256" key="1">
    <source>
        <dbReference type="ARBA" id="ARBA00004196"/>
    </source>
</evidence>
<dbReference type="Proteomes" id="UP000679179">
    <property type="component" value="Unassembled WGS sequence"/>
</dbReference>
<reference evidence="6" key="1">
    <citation type="submission" date="2021-03" db="EMBL/GenBank/DDBJ databases">
        <title>Taxonomic study of Clostridium polyendosporum from meadow-gley soil under rice.</title>
        <authorList>
            <person name="Kobayashi H."/>
            <person name="Tanizawa Y."/>
            <person name="Yagura M."/>
        </authorList>
    </citation>
    <scope>NUCLEOTIDE SEQUENCE</scope>
    <source>
        <strain evidence="6">JCM 30710</strain>
    </source>
</reference>
<proteinExistence type="inferred from homology"/>